<keyword evidence="4" id="KW-1185">Reference proteome</keyword>
<dbReference type="PANTHER" id="PTHR30535:SF34">
    <property type="entry name" value="MOLYBDATE-BINDING PROTEIN MOLA"/>
    <property type="match status" value="1"/>
</dbReference>
<dbReference type="EMBL" id="FNBP01000009">
    <property type="protein sequence ID" value="SDG58945.1"/>
    <property type="molecule type" value="Genomic_DNA"/>
</dbReference>
<dbReference type="STRING" id="218672.SAMN04489759_10967"/>
<dbReference type="InterPro" id="IPR002491">
    <property type="entry name" value="ABC_transptr_periplasmic_BD"/>
</dbReference>
<evidence type="ECO:0000256" key="1">
    <source>
        <dbReference type="SAM" id="SignalP"/>
    </source>
</evidence>
<keyword evidence="1" id="KW-0732">Signal</keyword>
<feature type="chain" id="PRO_5011792760" evidence="1">
    <location>
        <begin position="24"/>
        <end position="287"/>
    </location>
</feature>
<dbReference type="RefSeq" id="WP_093743452.1">
    <property type="nucleotide sequence ID" value="NZ_FNBP01000009.1"/>
</dbReference>
<dbReference type="PROSITE" id="PS50983">
    <property type="entry name" value="FE_B12_PBP"/>
    <property type="match status" value="1"/>
</dbReference>
<dbReference type="GO" id="GO:0071281">
    <property type="term" value="P:cellular response to iron ion"/>
    <property type="evidence" value="ECO:0007669"/>
    <property type="project" value="TreeGrafter"/>
</dbReference>
<organism evidence="3 4">
    <name type="scientific">Sulfitobacter delicatus</name>
    <dbReference type="NCBI Taxonomy" id="218672"/>
    <lineage>
        <taxon>Bacteria</taxon>
        <taxon>Pseudomonadati</taxon>
        <taxon>Pseudomonadota</taxon>
        <taxon>Alphaproteobacteria</taxon>
        <taxon>Rhodobacterales</taxon>
        <taxon>Roseobacteraceae</taxon>
        <taxon>Sulfitobacter</taxon>
    </lineage>
</organism>
<dbReference type="InterPro" id="IPR050902">
    <property type="entry name" value="ABC_Transporter_SBP"/>
</dbReference>
<evidence type="ECO:0000259" key="2">
    <source>
        <dbReference type="PROSITE" id="PS50983"/>
    </source>
</evidence>
<proteinExistence type="predicted"/>
<feature type="domain" description="Fe/B12 periplasmic-binding" evidence="2">
    <location>
        <begin position="29"/>
        <end position="280"/>
    </location>
</feature>
<name>A0A1G7VGK6_9RHOB</name>
<dbReference type="OrthoDB" id="1632039at2"/>
<dbReference type="Gene3D" id="3.40.50.1980">
    <property type="entry name" value="Nitrogenase molybdenum iron protein domain"/>
    <property type="match status" value="2"/>
</dbReference>
<protein>
    <submittedName>
        <fullName evidence="3">Iron complex transport system substrate-binding protein</fullName>
    </submittedName>
</protein>
<dbReference type="Proteomes" id="UP000199399">
    <property type="component" value="Unassembled WGS sequence"/>
</dbReference>
<reference evidence="4" key="1">
    <citation type="submission" date="2016-10" db="EMBL/GenBank/DDBJ databases">
        <authorList>
            <person name="Varghese N."/>
            <person name="Submissions S."/>
        </authorList>
    </citation>
    <scope>NUCLEOTIDE SEQUENCE [LARGE SCALE GENOMIC DNA]</scope>
    <source>
        <strain evidence="4">DSM 16477</strain>
    </source>
</reference>
<sequence length="287" mass="30657">MLAAKAGITAIGLLAGTAQPALAQDVPRRVVSMNLCTDQLAMLLADKGQLISVSDLAHDPRSSAMVAEAAAYPVNNGLAEEIYLMQPDLVLAGRYSQLATVDMLRRLGIRVEQFDPATSLDQVTERMTRMGALLGREDIAADQITRFDQRLASFRDGIAPRPRAALYFANGYTSGDQTLAGDILTAAGLINIAAELGLVSGGVIPLETLAMAEPDTVVTGQPYPGASRSEEILSHPVVGALQAGRPSTSMNAQDWLCGTPYVLRAIGQMAELRRDVQADRERQQARK</sequence>
<gene>
    <name evidence="3" type="ORF">SAMN04489759_10967</name>
</gene>
<feature type="signal peptide" evidence="1">
    <location>
        <begin position="1"/>
        <end position="23"/>
    </location>
</feature>
<accession>A0A1G7VGK6</accession>
<dbReference type="PANTHER" id="PTHR30535">
    <property type="entry name" value="VITAMIN B12-BINDING PROTEIN"/>
    <property type="match status" value="1"/>
</dbReference>
<dbReference type="Pfam" id="PF01497">
    <property type="entry name" value="Peripla_BP_2"/>
    <property type="match status" value="1"/>
</dbReference>
<dbReference type="SUPFAM" id="SSF53807">
    <property type="entry name" value="Helical backbone' metal receptor"/>
    <property type="match status" value="1"/>
</dbReference>
<dbReference type="AlphaFoldDB" id="A0A1G7VGK6"/>
<evidence type="ECO:0000313" key="4">
    <source>
        <dbReference type="Proteomes" id="UP000199399"/>
    </source>
</evidence>
<evidence type="ECO:0000313" key="3">
    <source>
        <dbReference type="EMBL" id="SDG58945.1"/>
    </source>
</evidence>